<dbReference type="RefSeq" id="WP_175125704.1">
    <property type="nucleotide sequence ID" value="NZ_CADIJM010000017.1"/>
</dbReference>
<dbReference type="AlphaFoldDB" id="A0A6S7AJE4"/>
<reference evidence="4 5" key="1">
    <citation type="submission" date="2020-04" db="EMBL/GenBank/DDBJ databases">
        <authorList>
            <person name="De Canck E."/>
        </authorList>
    </citation>
    <scope>NUCLEOTIDE SEQUENCE [LARGE SCALE GENOMIC DNA]</scope>
    <source>
        <strain evidence="4 5">LMG 26690</strain>
    </source>
</reference>
<gene>
    <name evidence="4" type="primary">rfaG</name>
    <name evidence="4" type="ORF">LMG26690_04907</name>
</gene>
<sequence>MKTAAGAHNRRLRIALLVDRFGKRFGGAEAYGVELMRVLGKRHDVTVVARDFDSDLPFDFLPVRFPGWLPSWTRVLYFAWRADRLTRGRFDIVHSHMNGWAGEIQVMHVTPVRYNHVTRVKPLQRLTAWLSPRLATYLTLEWLRVRKTPRRRVVAVSGLIMDQLHRSYGEQLPVDIIAPGVKLPAPDGNGARAALRARLGWDADTIGCLLVARNPLRKGLPALLDALALLPPQYRLLVVGADGPTHDRVHAAGEVASRVTLIDPTSDVGQYFNAADIYAHPTLNDSYGMAPLEAMSHGLPVIVSSPVYCGFAQYLSAGTDALILSDPRDGAQLAQALESLGANPELRAALTTRGLEIARDQSWETVASRFEALYEQVLLERN</sequence>
<dbReference type="Pfam" id="PF13439">
    <property type="entry name" value="Glyco_transf_4"/>
    <property type="match status" value="1"/>
</dbReference>
<dbReference type="GO" id="GO:0016757">
    <property type="term" value="F:glycosyltransferase activity"/>
    <property type="evidence" value="ECO:0007669"/>
    <property type="project" value="UniProtKB-KW"/>
</dbReference>
<keyword evidence="5" id="KW-1185">Reference proteome</keyword>
<keyword evidence="2 4" id="KW-0808">Transferase</keyword>
<evidence type="ECO:0000256" key="1">
    <source>
        <dbReference type="ARBA" id="ARBA00022676"/>
    </source>
</evidence>
<name>A0A6S7AJE4_9BURK</name>
<dbReference type="EMBL" id="CADIJM010000017">
    <property type="protein sequence ID" value="CAB3732263.1"/>
    <property type="molecule type" value="Genomic_DNA"/>
</dbReference>
<evidence type="ECO:0000313" key="4">
    <source>
        <dbReference type="EMBL" id="CAB3732263.1"/>
    </source>
</evidence>
<dbReference type="CDD" id="cd03801">
    <property type="entry name" value="GT4_PimA-like"/>
    <property type="match status" value="1"/>
</dbReference>
<dbReference type="PANTHER" id="PTHR12526">
    <property type="entry name" value="GLYCOSYLTRANSFERASE"/>
    <property type="match status" value="1"/>
</dbReference>
<proteinExistence type="predicted"/>
<dbReference type="Proteomes" id="UP000494214">
    <property type="component" value="Unassembled WGS sequence"/>
</dbReference>
<keyword evidence="1 4" id="KW-0328">Glycosyltransferase</keyword>
<dbReference type="InterPro" id="IPR028098">
    <property type="entry name" value="Glyco_trans_4-like_N"/>
</dbReference>
<evidence type="ECO:0000313" key="5">
    <source>
        <dbReference type="Proteomes" id="UP000494214"/>
    </source>
</evidence>
<dbReference type="Pfam" id="PF13692">
    <property type="entry name" value="Glyco_trans_1_4"/>
    <property type="match status" value="1"/>
</dbReference>
<dbReference type="PANTHER" id="PTHR12526:SF510">
    <property type="entry name" value="D-INOSITOL 3-PHOSPHATE GLYCOSYLTRANSFERASE"/>
    <property type="match status" value="1"/>
</dbReference>
<organism evidence="4 5">
    <name type="scientific">Achromobacter animicus</name>
    <dbReference type="NCBI Taxonomy" id="1389935"/>
    <lineage>
        <taxon>Bacteria</taxon>
        <taxon>Pseudomonadati</taxon>
        <taxon>Pseudomonadota</taxon>
        <taxon>Betaproteobacteria</taxon>
        <taxon>Burkholderiales</taxon>
        <taxon>Alcaligenaceae</taxon>
        <taxon>Achromobacter</taxon>
    </lineage>
</organism>
<feature type="domain" description="Glycosyltransferase subfamily 4-like N-terminal" evidence="3">
    <location>
        <begin position="25"/>
        <end position="182"/>
    </location>
</feature>
<dbReference type="SUPFAM" id="SSF53756">
    <property type="entry name" value="UDP-Glycosyltransferase/glycogen phosphorylase"/>
    <property type="match status" value="1"/>
</dbReference>
<accession>A0A6S7AJE4</accession>
<dbReference type="EC" id="2.4.-.-" evidence="4"/>
<protein>
    <submittedName>
        <fullName evidence="4">Lipopolysaccharide core biosynthesis protein RfaG</fullName>
        <ecNumber evidence="4">2.4.-.-</ecNumber>
    </submittedName>
</protein>
<evidence type="ECO:0000256" key="2">
    <source>
        <dbReference type="ARBA" id="ARBA00022679"/>
    </source>
</evidence>
<evidence type="ECO:0000259" key="3">
    <source>
        <dbReference type="Pfam" id="PF13439"/>
    </source>
</evidence>
<dbReference type="Gene3D" id="3.40.50.2000">
    <property type="entry name" value="Glycogen Phosphorylase B"/>
    <property type="match status" value="2"/>
</dbReference>